<dbReference type="GO" id="GO:0005737">
    <property type="term" value="C:cytoplasm"/>
    <property type="evidence" value="ECO:0007669"/>
    <property type="project" value="UniProtKB-SubCell"/>
</dbReference>
<feature type="domain" description="RecX third three-helical" evidence="8">
    <location>
        <begin position="218"/>
        <end position="265"/>
    </location>
</feature>
<evidence type="ECO:0000256" key="1">
    <source>
        <dbReference type="ARBA" id="ARBA00003529"/>
    </source>
</evidence>
<evidence type="ECO:0000313" key="11">
    <source>
        <dbReference type="Proteomes" id="UP000198948"/>
    </source>
</evidence>
<dbReference type="EMBL" id="FOHA01000018">
    <property type="protein sequence ID" value="SES02350.1"/>
    <property type="molecule type" value="Genomic_DNA"/>
</dbReference>
<organism evidence="10 11">
    <name type="scientific">Isobaculum melis</name>
    <dbReference type="NCBI Taxonomy" id="142588"/>
    <lineage>
        <taxon>Bacteria</taxon>
        <taxon>Bacillati</taxon>
        <taxon>Bacillota</taxon>
        <taxon>Bacilli</taxon>
        <taxon>Lactobacillales</taxon>
        <taxon>Carnobacteriaceae</taxon>
        <taxon>Isobaculum</taxon>
    </lineage>
</organism>
<keyword evidence="5 6" id="KW-0963">Cytoplasm</keyword>
<dbReference type="OrthoDB" id="5421057at2"/>
<evidence type="ECO:0000259" key="8">
    <source>
        <dbReference type="Pfam" id="PF21981"/>
    </source>
</evidence>
<dbReference type="InterPro" id="IPR003783">
    <property type="entry name" value="Regulatory_RecX"/>
</dbReference>
<dbReference type="AlphaFoldDB" id="A0A1H9TYA5"/>
<evidence type="ECO:0000256" key="2">
    <source>
        <dbReference type="ARBA" id="ARBA00004496"/>
    </source>
</evidence>
<dbReference type="InterPro" id="IPR053924">
    <property type="entry name" value="RecX_HTH_2nd"/>
</dbReference>
<dbReference type="Proteomes" id="UP000198948">
    <property type="component" value="Unassembled WGS sequence"/>
</dbReference>
<dbReference type="Gene3D" id="1.10.10.10">
    <property type="entry name" value="Winged helix-like DNA-binding domain superfamily/Winged helix DNA-binding domain"/>
    <property type="match status" value="4"/>
</dbReference>
<feature type="domain" description="RecX second three-helical" evidence="7">
    <location>
        <begin position="114"/>
        <end position="155"/>
    </location>
</feature>
<dbReference type="HAMAP" id="MF_01114">
    <property type="entry name" value="RecX"/>
    <property type="match status" value="1"/>
</dbReference>
<feature type="domain" description="RecX third three-helical" evidence="8">
    <location>
        <begin position="161"/>
        <end position="208"/>
    </location>
</feature>
<keyword evidence="11" id="KW-1185">Reference proteome</keyword>
<gene>
    <name evidence="6" type="primary">recX</name>
    <name evidence="10" type="ORF">SAMN04488559_11831</name>
</gene>
<accession>A0A1H9TYA5</accession>
<dbReference type="PANTHER" id="PTHR33602">
    <property type="entry name" value="REGULATORY PROTEIN RECX FAMILY PROTEIN"/>
    <property type="match status" value="1"/>
</dbReference>
<sequence length="273" mass="32171">MTEKETSLPKITKIETQKRKERYNIYVDGEYAFPVDEAILIKYVLHKDMEMPADLMKKIMADDTERKYYNQALGYISYRLRSEKEVRQHLKEKEATADIIEKTVQKLKEQKYLDDQIYGDSFVRTAATISQKGPGVLKQELKLKGLKDEVITQALTQYSNDQLIENALKLAQKTWKKHRNTSQREAKNKVQQILFQKGYTQEVIQQVLAALDTEKTPEDEYESVQTQGAKIWRKNQRHDLRKRIQKTKQSLYQKGFPADMITQFIEEIQLEEE</sequence>
<dbReference type="Pfam" id="PF02631">
    <property type="entry name" value="RecX_HTH2"/>
    <property type="match status" value="1"/>
</dbReference>
<dbReference type="InterPro" id="IPR036388">
    <property type="entry name" value="WH-like_DNA-bd_sf"/>
</dbReference>
<comment type="subcellular location">
    <subcellularLocation>
        <location evidence="2 6">Cytoplasm</location>
    </subcellularLocation>
</comment>
<evidence type="ECO:0000256" key="5">
    <source>
        <dbReference type="ARBA" id="ARBA00022490"/>
    </source>
</evidence>
<evidence type="ECO:0000256" key="3">
    <source>
        <dbReference type="ARBA" id="ARBA00009695"/>
    </source>
</evidence>
<evidence type="ECO:0000256" key="4">
    <source>
        <dbReference type="ARBA" id="ARBA00018111"/>
    </source>
</evidence>
<evidence type="ECO:0000256" key="6">
    <source>
        <dbReference type="HAMAP-Rule" id="MF_01114"/>
    </source>
</evidence>
<dbReference type="RefSeq" id="WP_092653536.1">
    <property type="nucleotide sequence ID" value="NZ_FOHA01000018.1"/>
</dbReference>
<dbReference type="NCBIfam" id="NF010733">
    <property type="entry name" value="PRK14135.1"/>
    <property type="match status" value="1"/>
</dbReference>
<dbReference type="Pfam" id="PF21982">
    <property type="entry name" value="RecX_HTH1"/>
    <property type="match status" value="1"/>
</dbReference>
<name>A0A1H9TYA5_9LACT</name>
<dbReference type="Pfam" id="PF21981">
    <property type="entry name" value="RecX_HTH3"/>
    <property type="match status" value="2"/>
</dbReference>
<evidence type="ECO:0000259" key="7">
    <source>
        <dbReference type="Pfam" id="PF02631"/>
    </source>
</evidence>
<dbReference type="GO" id="GO:0006282">
    <property type="term" value="P:regulation of DNA repair"/>
    <property type="evidence" value="ECO:0007669"/>
    <property type="project" value="UniProtKB-UniRule"/>
</dbReference>
<feature type="domain" description="RecX first three-helical" evidence="9">
    <location>
        <begin position="69"/>
        <end position="107"/>
    </location>
</feature>
<reference evidence="10 11" key="1">
    <citation type="submission" date="2016-10" db="EMBL/GenBank/DDBJ databases">
        <authorList>
            <person name="de Groot N.N."/>
        </authorList>
    </citation>
    <scope>NUCLEOTIDE SEQUENCE [LARGE SCALE GENOMIC DNA]</scope>
    <source>
        <strain evidence="10 11">DSM 13760</strain>
    </source>
</reference>
<dbReference type="PANTHER" id="PTHR33602:SF1">
    <property type="entry name" value="REGULATORY PROTEIN RECX FAMILY PROTEIN"/>
    <property type="match status" value="1"/>
</dbReference>
<evidence type="ECO:0000313" key="10">
    <source>
        <dbReference type="EMBL" id="SES02350.1"/>
    </source>
</evidence>
<dbReference type="STRING" id="142588.SAMN04488559_11831"/>
<proteinExistence type="inferred from homology"/>
<protein>
    <recommendedName>
        <fullName evidence="4 6">Regulatory protein RecX</fullName>
    </recommendedName>
</protein>
<comment type="similarity">
    <text evidence="3 6">Belongs to the RecX family.</text>
</comment>
<dbReference type="InterPro" id="IPR053926">
    <property type="entry name" value="RecX_HTH_1st"/>
</dbReference>
<evidence type="ECO:0000259" key="9">
    <source>
        <dbReference type="Pfam" id="PF21982"/>
    </source>
</evidence>
<dbReference type="InterPro" id="IPR053925">
    <property type="entry name" value="RecX_HTH_3rd"/>
</dbReference>
<comment type="function">
    <text evidence="1 6">Modulates RecA activity.</text>
</comment>